<evidence type="ECO:0000313" key="1">
    <source>
        <dbReference type="EMBL" id="OLP84977.1"/>
    </source>
</evidence>
<dbReference type="Proteomes" id="UP000186817">
    <property type="component" value="Unassembled WGS sequence"/>
</dbReference>
<protein>
    <submittedName>
        <fullName evidence="1">Uncharacterized protein</fullName>
    </submittedName>
</protein>
<proteinExistence type="predicted"/>
<dbReference type="EMBL" id="LSRX01001003">
    <property type="protein sequence ID" value="OLP84977.1"/>
    <property type="molecule type" value="Genomic_DNA"/>
</dbReference>
<reference evidence="1 2" key="1">
    <citation type="submission" date="2016-02" db="EMBL/GenBank/DDBJ databases">
        <title>Genome analysis of coral dinoflagellate symbionts highlights evolutionary adaptations to a symbiotic lifestyle.</title>
        <authorList>
            <person name="Aranda M."/>
            <person name="Li Y."/>
            <person name="Liew Y.J."/>
            <person name="Baumgarten S."/>
            <person name="Simakov O."/>
            <person name="Wilson M."/>
            <person name="Piel J."/>
            <person name="Ashoor H."/>
            <person name="Bougouffa S."/>
            <person name="Bajic V.B."/>
            <person name="Ryu T."/>
            <person name="Ravasi T."/>
            <person name="Bayer T."/>
            <person name="Micklem G."/>
            <person name="Kim H."/>
            <person name="Bhak J."/>
            <person name="Lajeunesse T.C."/>
            <person name="Voolstra C.R."/>
        </authorList>
    </citation>
    <scope>NUCLEOTIDE SEQUENCE [LARGE SCALE GENOMIC DNA]</scope>
    <source>
        <strain evidence="1 2">CCMP2467</strain>
    </source>
</reference>
<gene>
    <name evidence="1" type="ORF">AK812_SmicGene34097</name>
</gene>
<dbReference type="AlphaFoldDB" id="A0A1Q9CQ11"/>
<sequence>MAVCHMANLAEAFGLGRGTTHGEGKSSALVAYGGMDGETSFTADWFLAYLTSEDIQLKASISSIRGKERSSFTRRMDQDQKASSTQATMVNLLHPSAKLKRTASADSVVPNPAPSFTLYHFTALGAGQT</sequence>
<keyword evidence="2" id="KW-1185">Reference proteome</keyword>
<evidence type="ECO:0000313" key="2">
    <source>
        <dbReference type="Proteomes" id="UP000186817"/>
    </source>
</evidence>
<name>A0A1Q9CQ11_SYMMI</name>
<comment type="caution">
    <text evidence="1">The sequence shown here is derived from an EMBL/GenBank/DDBJ whole genome shotgun (WGS) entry which is preliminary data.</text>
</comment>
<accession>A0A1Q9CQ11</accession>
<organism evidence="1 2">
    <name type="scientific">Symbiodinium microadriaticum</name>
    <name type="common">Dinoflagellate</name>
    <name type="synonym">Zooxanthella microadriatica</name>
    <dbReference type="NCBI Taxonomy" id="2951"/>
    <lineage>
        <taxon>Eukaryota</taxon>
        <taxon>Sar</taxon>
        <taxon>Alveolata</taxon>
        <taxon>Dinophyceae</taxon>
        <taxon>Suessiales</taxon>
        <taxon>Symbiodiniaceae</taxon>
        <taxon>Symbiodinium</taxon>
    </lineage>
</organism>